<dbReference type="KEGG" id="ahl:AHTJS_10075"/>
<dbReference type="Pfam" id="PF16123">
    <property type="entry name" value="HAGH_C"/>
    <property type="match status" value="1"/>
</dbReference>
<evidence type="ECO:0000256" key="4">
    <source>
        <dbReference type="ARBA" id="ARBA00022723"/>
    </source>
</evidence>
<dbReference type="SMART" id="SM00849">
    <property type="entry name" value="Lactamase_B"/>
    <property type="match status" value="1"/>
</dbReference>
<evidence type="ECO:0000256" key="5">
    <source>
        <dbReference type="ARBA" id="ARBA00022801"/>
    </source>
</evidence>
<keyword evidence="5 7" id="KW-0378">Hydrolase</keyword>
<comment type="subunit">
    <text evidence="7">Monomer.</text>
</comment>
<dbReference type="InterPro" id="IPR001279">
    <property type="entry name" value="Metallo-B-lactamas"/>
</dbReference>
<protein>
    <recommendedName>
        <fullName evidence="7">Hydroxyacylglutathione hydrolase</fullName>
        <ecNumber evidence="7">3.1.2.6</ecNumber>
    </recommendedName>
    <alternativeName>
        <fullName evidence="7">Glyoxalase II</fullName>
        <shortName evidence="7">Glx II</shortName>
    </alternativeName>
</protein>
<comment type="pathway">
    <text evidence="2 7">Secondary metabolite metabolism; methylglyoxal degradation; (R)-lactate from methylglyoxal: step 2/2.</text>
</comment>
<reference evidence="8 9" key="1">
    <citation type="submission" date="2019-03" db="EMBL/GenBank/DDBJ databases">
        <title>Complete genome sequence of two outbreak-associated Acinetobacter haemolyticus strains.</title>
        <authorList>
            <person name="Bai L."/>
            <person name="Zhang S.-C."/>
            <person name="Deng Y."/>
            <person name="Song C.-C."/>
            <person name="Kang G.-B."/>
            <person name="Dong Y."/>
            <person name="Wang Y."/>
            <person name="Gao F."/>
            <person name="Huang H."/>
        </authorList>
    </citation>
    <scope>NUCLEOTIDE SEQUENCE [LARGE SCALE GENOMIC DNA]</scope>
    <source>
        <strain evidence="8 9">TJR01</strain>
    </source>
</reference>
<sequence length="243" mass="27855">MHYKIHAIDVQNALKNYIWLLEDTTTKQVVAIDPTEASLVKEFCERHHLQLQQIWLTHWHPDHTGGVEDLLANENIAVYGPRDELSKISLISNPLQQDDHFYFNDLKIEVIATPGHTLGHIVYFIEAIDTLFCGDTLFAMGCGRLFEGTAEQMYHSLNRLAALPIQTKVYCTHEYTLANAEFAITIEPHNVALQERMKQVKALREANQITLPSTIELELATNPFLRTESAEEFARIRLLKDQF</sequence>
<evidence type="ECO:0000256" key="2">
    <source>
        <dbReference type="ARBA" id="ARBA00004963"/>
    </source>
</evidence>
<feature type="binding site" evidence="7">
    <location>
        <position position="58"/>
    </location>
    <ligand>
        <name>Zn(2+)</name>
        <dbReference type="ChEBI" id="CHEBI:29105"/>
        <label>1</label>
    </ligand>
</feature>
<dbReference type="PIRSF" id="PIRSF005457">
    <property type="entry name" value="Glx"/>
    <property type="match status" value="1"/>
</dbReference>
<evidence type="ECO:0000256" key="1">
    <source>
        <dbReference type="ARBA" id="ARBA00001623"/>
    </source>
</evidence>
<dbReference type="Proteomes" id="UP000294395">
    <property type="component" value="Chromosome"/>
</dbReference>
<gene>
    <name evidence="7 8" type="primary">gloB</name>
    <name evidence="8" type="ORF">AHTJR_10075</name>
</gene>
<dbReference type="STRING" id="29430.AHTJS_10075"/>
<accession>A0A1L6KNT0</accession>
<dbReference type="GO" id="GO:0046872">
    <property type="term" value="F:metal ion binding"/>
    <property type="evidence" value="ECO:0007669"/>
    <property type="project" value="UniProtKB-KW"/>
</dbReference>
<feature type="binding site" evidence="7">
    <location>
        <position position="60"/>
    </location>
    <ligand>
        <name>Zn(2+)</name>
        <dbReference type="ChEBI" id="CHEBI:29105"/>
        <label>1</label>
    </ligand>
</feature>
<dbReference type="CDD" id="cd07723">
    <property type="entry name" value="hydroxyacylglutathione_hydrolase_MBL-fold"/>
    <property type="match status" value="1"/>
</dbReference>
<dbReference type="InterPro" id="IPR050110">
    <property type="entry name" value="Glyoxalase_II_hydrolase"/>
</dbReference>
<feature type="binding site" evidence="7">
    <location>
        <position position="173"/>
    </location>
    <ligand>
        <name>Zn(2+)</name>
        <dbReference type="ChEBI" id="CHEBI:29105"/>
        <label>2</label>
    </ligand>
</feature>
<dbReference type="InterPro" id="IPR017782">
    <property type="entry name" value="Hydroxyacylglutathione_Hdrlase"/>
</dbReference>
<dbReference type="GO" id="GO:0004416">
    <property type="term" value="F:hydroxyacylglutathione hydrolase activity"/>
    <property type="evidence" value="ECO:0007669"/>
    <property type="project" value="UniProtKB-UniRule"/>
</dbReference>
<dbReference type="Gene3D" id="3.60.15.10">
    <property type="entry name" value="Ribonuclease Z/Hydroxyacylglutathione hydrolase-like"/>
    <property type="match status" value="1"/>
</dbReference>
<feature type="binding site" evidence="7">
    <location>
        <position position="135"/>
    </location>
    <ligand>
        <name>Zn(2+)</name>
        <dbReference type="ChEBI" id="CHEBI:29105"/>
        <label>2</label>
    </ligand>
</feature>
<dbReference type="AlphaFoldDB" id="A0A1L6KNT0"/>
<dbReference type="SUPFAM" id="SSF56281">
    <property type="entry name" value="Metallo-hydrolase/oxidoreductase"/>
    <property type="match status" value="1"/>
</dbReference>
<feature type="binding site" evidence="7">
    <location>
        <position position="63"/>
    </location>
    <ligand>
        <name>Zn(2+)</name>
        <dbReference type="ChEBI" id="CHEBI:29105"/>
        <label>2</label>
    </ligand>
</feature>
<feature type="binding site" evidence="7">
    <location>
        <position position="62"/>
    </location>
    <ligand>
        <name>Zn(2+)</name>
        <dbReference type="ChEBI" id="CHEBI:29105"/>
        <label>2</label>
    </ligand>
</feature>
<name>A0A1L6KNT0_ACIHA</name>
<keyword evidence="6 7" id="KW-0862">Zinc</keyword>
<dbReference type="InterPro" id="IPR032282">
    <property type="entry name" value="HAGH_C"/>
</dbReference>
<dbReference type="UniPathway" id="UPA00619">
    <property type="reaction ID" value="UER00676"/>
</dbReference>
<dbReference type="InterPro" id="IPR036866">
    <property type="entry name" value="RibonucZ/Hydroxyglut_hydro"/>
</dbReference>
<dbReference type="PANTHER" id="PTHR43705">
    <property type="entry name" value="HYDROXYACYLGLUTATHIONE HYDROLASE"/>
    <property type="match status" value="1"/>
</dbReference>
<dbReference type="EC" id="3.1.2.6" evidence="7"/>
<dbReference type="GO" id="GO:0019243">
    <property type="term" value="P:methylglyoxal catabolic process to D-lactate via S-lactoyl-glutathione"/>
    <property type="evidence" value="ECO:0007669"/>
    <property type="project" value="UniProtKB-UniRule"/>
</dbReference>
<dbReference type="HAMAP" id="MF_01374">
    <property type="entry name" value="Glyoxalase_2"/>
    <property type="match status" value="1"/>
</dbReference>
<proteinExistence type="inferred from homology"/>
<dbReference type="InterPro" id="IPR035680">
    <property type="entry name" value="Clx_II_MBL"/>
</dbReference>
<feature type="binding site" evidence="7">
    <location>
        <position position="135"/>
    </location>
    <ligand>
        <name>Zn(2+)</name>
        <dbReference type="ChEBI" id="CHEBI:29105"/>
        <label>1</label>
    </ligand>
</feature>
<comment type="function">
    <text evidence="7">Thiolesterase that catalyzes the hydrolysis of S-D-lactoyl-glutathione to form glutathione and D-lactic acid.</text>
</comment>
<comment type="catalytic activity">
    <reaction evidence="1 7">
        <text>an S-(2-hydroxyacyl)glutathione + H2O = a 2-hydroxy carboxylate + glutathione + H(+)</text>
        <dbReference type="Rhea" id="RHEA:21864"/>
        <dbReference type="ChEBI" id="CHEBI:15377"/>
        <dbReference type="ChEBI" id="CHEBI:15378"/>
        <dbReference type="ChEBI" id="CHEBI:57925"/>
        <dbReference type="ChEBI" id="CHEBI:58896"/>
        <dbReference type="ChEBI" id="CHEBI:71261"/>
        <dbReference type="EC" id="3.1.2.6"/>
    </reaction>
</comment>
<keyword evidence="4 7" id="KW-0479">Metal-binding</keyword>
<dbReference type="NCBIfam" id="TIGR03413">
    <property type="entry name" value="GSH_gloB"/>
    <property type="match status" value="1"/>
</dbReference>
<dbReference type="PANTHER" id="PTHR43705:SF1">
    <property type="entry name" value="HYDROXYACYLGLUTATHIONE HYDROLASE GLOB"/>
    <property type="match status" value="1"/>
</dbReference>
<comment type="similarity">
    <text evidence="3 7">Belongs to the metallo-beta-lactamase superfamily. Glyoxalase II family.</text>
</comment>
<evidence type="ECO:0000313" key="8">
    <source>
        <dbReference type="EMBL" id="QBQ16606.1"/>
    </source>
</evidence>
<evidence type="ECO:0000256" key="7">
    <source>
        <dbReference type="HAMAP-Rule" id="MF_01374"/>
    </source>
</evidence>
<dbReference type="OrthoDB" id="9802248at2"/>
<dbReference type="EMBL" id="CP038009">
    <property type="protein sequence ID" value="QBQ16606.1"/>
    <property type="molecule type" value="Genomic_DNA"/>
</dbReference>
<dbReference type="RefSeq" id="WP_075315801.1">
    <property type="nucleotide sequence ID" value="NZ_CP018871.1"/>
</dbReference>
<comment type="cofactor">
    <cofactor evidence="7">
        <name>Zn(2+)</name>
        <dbReference type="ChEBI" id="CHEBI:29105"/>
    </cofactor>
    <text evidence="7">Binds 2 Zn(2+) ions per subunit.</text>
</comment>
<dbReference type="Pfam" id="PF00753">
    <property type="entry name" value="Lactamase_B"/>
    <property type="match status" value="1"/>
</dbReference>
<evidence type="ECO:0000256" key="3">
    <source>
        <dbReference type="ARBA" id="ARBA00006759"/>
    </source>
</evidence>
<feature type="binding site" evidence="7">
    <location>
        <position position="116"/>
    </location>
    <ligand>
        <name>Zn(2+)</name>
        <dbReference type="ChEBI" id="CHEBI:29105"/>
        <label>1</label>
    </ligand>
</feature>
<evidence type="ECO:0000313" key="9">
    <source>
        <dbReference type="Proteomes" id="UP000294395"/>
    </source>
</evidence>
<evidence type="ECO:0000256" key="6">
    <source>
        <dbReference type="ARBA" id="ARBA00022833"/>
    </source>
</evidence>
<organism evidence="8 9">
    <name type="scientific">Acinetobacter haemolyticus</name>
    <dbReference type="NCBI Taxonomy" id="29430"/>
    <lineage>
        <taxon>Bacteria</taxon>
        <taxon>Pseudomonadati</taxon>
        <taxon>Pseudomonadota</taxon>
        <taxon>Gammaproteobacteria</taxon>
        <taxon>Moraxellales</taxon>
        <taxon>Moraxellaceae</taxon>
        <taxon>Acinetobacter</taxon>
    </lineage>
</organism>